<reference evidence="4" key="1">
    <citation type="submission" date="2025-08" db="UniProtKB">
        <authorList>
            <consortium name="Ensembl"/>
        </authorList>
    </citation>
    <scope>IDENTIFICATION</scope>
</reference>
<evidence type="ECO:0000259" key="2">
    <source>
        <dbReference type="PROSITE" id="PS50090"/>
    </source>
</evidence>
<dbReference type="GO" id="GO:0031627">
    <property type="term" value="P:telomeric loop formation"/>
    <property type="evidence" value="ECO:0007669"/>
    <property type="project" value="TreeGrafter"/>
</dbReference>
<evidence type="ECO:0000313" key="5">
    <source>
        <dbReference type="Proteomes" id="UP000694546"/>
    </source>
</evidence>
<evidence type="ECO:0000259" key="3">
    <source>
        <dbReference type="PROSITE" id="PS51294"/>
    </source>
</evidence>
<dbReference type="GO" id="GO:0042803">
    <property type="term" value="F:protein homodimerization activity"/>
    <property type="evidence" value="ECO:0007669"/>
    <property type="project" value="InterPro"/>
</dbReference>
<dbReference type="SMART" id="SM00717">
    <property type="entry name" value="SANT"/>
    <property type="match status" value="1"/>
</dbReference>
<dbReference type="InterPro" id="IPR017930">
    <property type="entry name" value="Myb_dom"/>
</dbReference>
<dbReference type="PANTHER" id="PTHR46833">
    <property type="entry name" value="TELOMERIC REPEAT-BINDING FACTOR 2 TERF2"/>
    <property type="match status" value="1"/>
</dbReference>
<dbReference type="InterPro" id="IPR009057">
    <property type="entry name" value="Homeodomain-like_sf"/>
</dbReference>
<name>A0A8C4ZVU7_GADMO</name>
<dbReference type="PROSITE" id="PS51294">
    <property type="entry name" value="HTH_MYB"/>
    <property type="match status" value="1"/>
</dbReference>
<dbReference type="GO" id="GO:0003720">
    <property type="term" value="F:telomerase activity"/>
    <property type="evidence" value="ECO:0007669"/>
    <property type="project" value="TreeGrafter"/>
</dbReference>
<feature type="domain" description="Myb-like" evidence="2">
    <location>
        <begin position="229"/>
        <end position="282"/>
    </location>
</feature>
<reference evidence="4" key="2">
    <citation type="submission" date="2025-09" db="UniProtKB">
        <authorList>
            <consortium name="Ensembl"/>
        </authorList>
    </citation>
    <scope>IDENTIFICATION</scope>
</reference>
<feature type="compositionally biased region" description="Polar residues" evidence="1">
    <location>
        <begin position="92"/>
        <end position="105"/>
    </location>
</feature>
<dbReference type="GO" id="GO:0003691">
    <property type="term" value="F:double-stranded telomeric DNA binding"/>
    <property type="evidence" value="ECO:0007669"/>
    <property type="project" value="TreeGrafter"/>
</dbReference>
<dbReference type="GO" id="GO:0070187">
    <property type="term" value="C:shelterin complex"/>
    <property type="evidence" value="ECO:0007669"/>
    <property type="project" value="TreeGrafter"/>
</dbReference>
<keyword evidence="5" id="KW-1185">Reference proteome</keyword>
<proteinExistence type="predicted"/>
<dbReference type="Pfam" id="PF00249">
    <property type="entry name" value="Myb_DNA-binding"/>
    <property type="match status" value="1"/>
</dbReference>
<dbReference type="InterPro" id="IPR001005">
    <property type="entry name" value="SANT/Myb"/>
</dbReference>
<dbReference type="Ensembl" id="ENSGMOT00000034630.1">
    <property type="protein sequence ID" value="ENSGMOP00000022176.1"/>
    <property type="gene ID" value="ENSGMOG00000023464.1"/>
</dbReference>
<protein>
    <submittedName>
        <fullName evidence="4">Uncharacterized protein</fullName>
    </submittedName>
</protein>
<dbReference type="GeneTree" id="ENSGT00940000179685"/>
<dbReference type="GO" id="GO:0061820">
    <property type="term" value="P:telomeric D-loop disassembly"/>
    <property type="evidence" value="ECO:0007669"/>
    <property type="project" value="TreeGrafter"/>
</dbReference>
<organism evidence="4 5">
    <name type="scientific">Gadus morhua</name>
    <name type="common">Atlantic cod</name>
    <dbReference type="NCBI Taxonomy" id="8049"/>
    <lineage>
        <taxon>Eukaryota</taxon>
        <taxon>Metazoa</taxon>
        <taxon>Chordata</taxon>
        <taxon>Craniata</taxon>
        <taxon>Vertebrata</taxon>
        <taxon>Euteleostomi</taxon>
        <taxon>Actinopterygii</taxon>
        <taxon>Neopterygii</taxon>
        <taxon>Teleostei</taxon>
        <taxon>Neoteleostei</taxon>
        <taxon>Acanthomorphata</taxon>
        <taxon>Zeiogadaria</taxon>
        <taxon>Gadariae</taxon>
        <taxon>Gadiformes</taxon>
        <taxon>Gadoidei</taxon>
        <taxon>Gadidae</taxon>
        <taxon>Gadus</taxon>
    </lineage>
</organism>
<dbReference type="AlphaFoldDB" id="A0A8C4ZVU7"/>
<dbReference type="InterPro" id="IPR030657">
    <property type="entry name" value="TERF2"/>
</dbReference>
<dbReference type="GO" id="GO:0098505">
    <property type="term" value="F:G-rich strand telomeric DNA binding"/>
    <property type="evidence" value="ECO:0007669"/>
    <property type="project" value="TreeGrafter"/>
</dbReference>
<feature type="region of interest" description="Disordered" evidence="1">
    <location>
        <begin position="1"/>
        <end position="204"/>
    </location>
</feature>
<dbReference type="PANTHER" id="PTHR46833:SF1">
    <property type="entry name" value="TELOMERIC REPEAT-BINDING FACTOR 2"/>
    <property type="match status" value="1"/>
</dbReference>
<dbReference type="GO" id="GO:0031848">
    <property type="term" value="P:protection from non-homologous end joining at telomere"/>
    <property type="evidence" value="ECO:0007669"/>
    <property type="project" value="InterPro"/>
</dbReference>
<evidence type="ECO:0000313" key="4">
    <source>
        <dbReference type="Ensembl" id="ENSGMOP00000022176.1"/>
    </source>
</evidence>
<dbReference type="CDD" id="cd11660">
    <property type="entry name" value="SANT_TRF"/>
    <property type="match status" value="1"/>
</dbReference>
<dbReference type="GO" id="GO:1905839">
    <property type="term" value="P:negative regulation of telomeric D-loop disassembly"/>
    <property type="evidence" value="ECO:0007669"/>
    <property type="project" value="TreeGrafter"/>
</dbReference>
<evidence type="ECO:0000256" key="1">
    <source>
        <dbReference type="SAM" id="MobiDB-lite"/>
    </source>
</evidence>
<feature type="compositionally biased region" description="Polar residues" evidence="1">
    <location>
        <begin position="154"/>
        <end position="168"/>
    </location>
</feature>
<dbReference type="GO" id="GO:0032210">
    <property type="term" value="P:regulation of telomere maintenance via telomerase"/>
    <property type="evidence" value="ECO:0007669"/>
    <property type="project" value="TreeGrafter"/>
</dbReference>
<dbReference type="Gene3D" id="1.10.10.60">
    <property type="entry name" value="Homeodomain-like"/>
    <property type="match status" value="1"/>
</dbReference>
<feature type="compositionally biased region" description="Polar residues" evidence="1">
    <location>
        <begin position="182"/>
        <end position="192"/>
    </location>
</feature>
<dbReference type="PROSITE" id="PS50090">
    <property type="entry name" value="MYB_LIKE"/>
    <property type="match status" value="1"/>
</dbReference>
<dbReference type="GO" id="GO:0070198">
    <property type="term" value="P:protein localization to chromosome, telomeric region"/>
    <property type="evidence" value="ECO:0007669"/>
    <property type="project" value="TreeGrafter"/>
</dbReference>
<feature type="domain" description="HTH myb-type" evidence="3">
    <location>
        <begin position="234"/>
        <end position="286"/>
    </location>
</feature>
<dbReference type="Proteomes" id="UP000694546">
    <property type="component" value="Chromosome 14"/>
</dbReference>
<sequence length="287" mass="31862">MAAYTALSKNSNETNWEHVSQDHIEDHPGSDTVFCDAQLRPGRISRVDSGSPSDACVVGKPPATESPSQSHSPSSLGPGVRQRPRRLYSVAQLVQESDSQVSTQELDAEFVSPRVEVESRAAEGSLLESTPKKRRVTLTPKSPQELQRWAAASSEDSNSDICRSPPSTESRDDNEEGHLAIINSSGPTPQKTAKTKGKLLDSARESKEIWSEEESLFISKKAPKNDMYSGSNSKKSWSEEESNILKEAVARFGEGNWAKIMGKYKFENRTNVNLKDRWRTMKRLKLV</sequence>
<feature type="compositionally biased region" description="Basic and acidic residues" evidence="1">
    <location>
        <begin position="15"/>
        <end position="29"/>
    </location>
</feature>
<dbReference type="GO" id="GO:0005654">
    <property type="term" value="C:nucleoplasm"/>
    <property type="evidence" value="ECO:0007669"/>
    <property type="project" value="UniProtKB-ARBA"/>
</dbReference>
<dbReference type="GO" id="GO:0032208">
    <property type="term" value="P:negative regulation of telomere maintenance via recombination"/>
    <property type="evidence" value="ECO:0007669"/>
    <property type="project" value="TreeGrafter"/>
</dbReference>
<feature type="compositionally biased region" description="Low complexity" evidence="1">
    <location>
        <begin position="66"/>
        <end position="75"/>
    </location>
</feature>
<dbReference type="SUPFAM" id="SSF46689">
    <property type="entry name" value="Homeodomain-like"/>
    <property type="match status" value="1"/>
</dbReference>
<accession>A0A8C4ZVU7</accession>